<gene>
    <name evidence="1" type="ORF">KLDO_g2107</name>
</gene>
<proteinExistence type="predicted"/>
<comment type="caution">
    <text evidence="1">The sequence shown here is derived from an EMBL/GenBank/DDBJ whole genome shotgun (WGS) entry which is preliminary data.</text>
</comment>
<dbReference type="InterPro" id="IPR018855">
    <property type="entry name" value="Psome_chaperone_1_fun"/>
</dbReference>
<dbReference type="InterPro" id="IPR038605">
    <property type="entry name" value="Pba1_sf"/>
</dbReference>
<evidence type="ECO:0000313" key="1">
    <source>
        <dbReference type="EMBL" id="CDO93817.1"/>
    </source>
</evidence>
<accession>A0A0A8L4M9</accession>
<protein>
    <submittedName>
        <fullName evidence="1">WGS project CCBQ000000000 data, contig 00102</fullName>
    </submittedName>
</protein>
<dbReference type="EMBL" id="CCBQ010000027">
    <property type="protein sequence ID" value="CDO93817.1"/>
    <property type="molecule type" value="Genomic_DNA"/>
</dbReference>
<organism evidence="1 2">
    <name type="scientific">Kluyveromyces dobzhanskii CBS 2104</name>
    <dbReference type="NCBI Taxonomy" id="1427455"/>
    <lineage>
        <taxon>Eukaryota</taxon>
        <taxon>Fungi</taxon>
        <taxon>Dikarya</taxon>
        <taxon>Ascomycota</taxon>
        <taxon>Saccharomycotina</taxon>
        <taxon>Saccharomycetes</taxon>
        <taxon>Saccharomycetales</taxon>
        <taxon>Saccharomycetaceae</taxon>
        <taxon>Kluyveromyces</taxon>
    </lineage>
</organism>
<dbReference type="Proteomes" id="UP000031516">
    <property type="component" value="Unassembled WGS sequence"/>
</dbReference>
<dbReference type="Pfam" id="PF10450">
    <property type="entry name" value="POC1"/>
    <property type="match status" value="1"/>
</dbReference>
<dbReference type="AlphaFoldDB" id="A0A0A8L4M9"/>
<evidence type="ECO:0000313" key="2">
    <source>
        <dbReference type="Proteomes" id="UP000031516"/>
    </source>
</evidence>
<name>A0A0A8L4M9_9SACH</name>
<sequence length="258" mass="29051">MLSFKQWQNDQLPRHQIDPVIQSDPYSLVDKTSPTVTLEPANLQISPFNHCIVLPTSLKWLLPKSIINLVHIGEISGTLSNMNEWDSMKPVPGMYDTEDHIINSTEQFVIKYNLWKLQDTLIAIIDENEVKYPAIVSNFMTRELAQLIGGIEDMTVLVNSDRLTDLKNLSDLVPPEFITGSITNILLALPKKDAKVIVVPSEGPIGFEKYNFTVVDALVDEMSTLLCSYPSQTDYYVTECLKLWKLDGCTTTQGGLYI</sequence>
<keyword evidence="2" id="KW-1185">Reference proteome</keyword>
<dbReference type="OrthoDB" id="4062897at2759"/>
<reference evidence="1 2" key="1">
    <citation type="submission" date="2014-03" db="EMBL/GenBank/DDBJ databases">
        <title>The genome of Kluyveromyces dobzhanskii.</title>
        <authorList>
            <person name="Nystedt B."/>
            <person name="Astrom S."/>
        </authorList>
    </citation>
    <scope>NUCLEOTIDE SEQUENCE [LARGE SCALE GENOMIC DNA]</scope>
    <source>
        <strain evidence="1 2">CBS 2104</strain>
    </source>
</reference>
<dbReference type="GO" id="GO:0043248">
    <property type="term" value="P:proteasome assembly"/>
    <property type="evidence" value="ECO:0007669"/>
    <property type="project" value="InterPro"/>
</dbReference>
<dbReference type="Gene3D" id="3.40.50.12120">
    <property type="entry name" value="POC1 chaperone"/>
    <property type="match status" value="1"/>
</dbReference>